<comment type="caution">
    <text evidence="1">The sequence shown here is derived from an EMBL/GenBank/DDBJ whole genome shotgun (WGS) entry which is preliminary data.</text>
</comment>
<evidence type="ECO:0000313" key="2">
    <source>
        <dbReference type="Proteomes" id="UP000264071"/>
    </source>
</evidence>
<dbReference type="AlphaFoldDB" id="A0A3D4V840"/>
<accession>A0A3D4V840</accession>
<protein>
    <submittedName>
        <fullName evidence="1">Uncharacterized protein</fullName>
    </submittedName>
</protein>
<name>A0A3D4V840_9BACT</name>
<sequence>MPKVLTTSAVITCPHGGVGTTVPSTPYVDAAGVVTGEGDTGTLTCVFLPPCAGYTLQSMGLNATTIADRKVILATDIQKSFTGLPLTISETTTLIDDSSPAPLPEGATAAEPSPAMLDDAPPVVVVVPPAVPFVSATMLPPTAIVTFTLTAAFPLAWDLRVLMTTPPGVSMDATNGLPSGLVVAPAGGAWSSPSLTVICTLSAAFMASLGPGAHKLFMTGVTQRGASAYAEATITVS</sequence>
<gene>
    <name evidence="1" type="ORF">DGD08_04710</name>
</gene>
<dbReference type="Proteomes" id="UP000264071">
    <property type="component" value="Unassembled WGS sequence"/>
</dbReference>
<evidence type="ECO:0000313" key="1">
    <source>
        <dbReference type="EMBL" id="HCT56497.1"/>
    </source>
</evidence>
<reference evidence="1 2" key="1">
    <citation type="journal article" date="2018" name="Nat. Biotechnol.">
        <title>A standardized bacterial taxonomy based on genome phylogeny substantially revises the tree of life.</title>
        <authorList>
            <person name="Parks D.H."/>
            <person name="Chuvochina M."/>
            <person name="Waite D.W."/>
            <person name="Rinke C."/>
            <person name="Skarshewski A."/>
            <person name="Chaumeil P.A."/>
            <person name="Hugenholtz P."/>
        </authorList>
    </citation>
    <scope>NUCLEOTIDE SEQUENCE [LARGE SCALE GENOMIC DNA]</scope>
    <source>
        <strain evidence="1">UBA8844</strain>
    </source>
</reference>
<proteinExistence type="predicted"/>
<dbReference type="EMBL" id="DPIY01000005">
    <property type="protein sequence ID" value="HCT56497.1"/>
    <property type="molecule type" value="Genomic_DNA"/>
</dbReference>
<organism evidence="1 2">
    <name type="scientific">Gemmatimonas aurantiaca</name>
    <dbReference type="NCBI Taxonomy" id="173480"/>
    <lineage>
        <taxon>Bacteria</taxon>
        <taxon>Pseudomonadati</taxon>
        <taxon>Gemmatimonadota</taxon>
        <taxon>Gemmatimonadia</taxon>
        <taxon>Gemmatimonadales</taxon>
        <taxon>Gemmatimonadaceae</taxon>
        <taxon>Gemmatimonas</taxon>
    </lineage>
</organism>